<dbReference type="PANTHER" id="PTHR43658:SF8">
    <property type="entry name" value="17-BETA-HYDROXYSTEROID DEHYDROGENASE 14-RELATED"/>
    <property type="match status" value="1"/>
</dbReference>
<dbReference type="EMBL" id="RFDI01002573">
    <property type="protein sequence ID" value="RSR14747.1"/>
    <property type="molecule type" value="Genomic_DNA"/>
</dbReference>
<comment type="caution">
    <text evidence="2">The sequence shown here is derived from an EMBL/GenBank/DDBJ whole genome shotgun (WGS) entry which is preliminary data.</text>
</comment>
<name>A0A429M6L0_ACIBA</name>
<proteinExistence type="predicted"/>
<dbReference type="SUPFAM" id="SSF51735">
    <property type="entry name" value="NAD(P)-binding Rossmann-fold domains"/>
    <property type="match status" value="1"/>
</dbReference>
<reference evidence="2 3" key="1">
    <citation type="submission" date="2018-10" db="EMBL/GenBank/DDBJ databases">
        <title>GWAS and RNA-Seq identify cryptic mechanisms of antimicrobial resistance in Acinetobacter baumannii.</title>
        <authorList>
            <person name="Sahl J.W."/>
        </authorList>
    </citation>
    <scope>NUCLEOTIDE SEQUENCE [LARGE SCALE GENOMIC DNA]</scope>
    <source>
        <strain evidence="2 3">TG28175</strain>
    </source>
</reference>
<keyword evidence="1" id="KW-0560">Oxidoreductase</keyword>
<dbReference type="GO" id="GO:0016491">
    <property type="term" value="F:oxidoreductase activity"/>
    <property type="evidence" value="ECO:0007669"/>
    <property type="project" value="UniProtKB-KW"/>
</dbReference>
<sequence length="78" mass="8190">MKIQGKHFVITGGGSGLGAATAEYLVKQGASVTLVDMNVEAGEQQAKQLGPKADFVKLDVTDEAAAEQFFKDVLVKHG</sequence>
<evidence type="ECO:0000313" key="2">
    <source>
        <dbReference type="EMBL" id="RSR14747.1"/>
    </source>
</evidence>
<evidence type="ECO:0000256" key="1">
    <source>
        <dbReference type="ARBA" id="ARBA00023002"/>
    </source>
</evidence>
<dbReference type="AlphaFoldDB" id="A0A429M6L0"/>
<dbReference type="InterPro" id="IPR002347">
    <property type="entry name" value="SDR_fam"/>
</dbReference>
<dbReference type="PANTHER" id="PTHR43658">
    <property type="entry name" value="SHORT-CHAIN DEHYDROGENASE/REDUCTASE"/>
    <property type="match status" value="1"/>
</dbReference>
<dbReference type="InterPro" id="IPR036291">
    <property type="entry name" value="NAD(P)-bd_dom_sf"/>
</dbReference>
<dbReference type="Pfam" id="PF00106">
    <property type="entry name" value="adh_short"/>
    <property type="match status" value="1"/>
</dbReference>
<gene>
    <name evidence="2" type="ORF">EA686_28880</name>
</gene>
<dbReference type="Proteomes" id="UP000280073">
    <property type="component" value="Unassembled WGS sequence"/>
</dbReference>
<evidence type="ECO:0000313" key="3">
    <source>
        <dbReference type="Proteomes" id="UP000280073"/>
    </source>
</evidence>
<accession>A0A429M6L0</accession>
<dbReference type="Gene3D" id="3.40.50.720">
    <property type="entry name" value="NAD(P)-binding Rossmann-like Domain"/>
    <property type="match status" value="1"/>
</dbReference>
<organism evidence="2 3">
    <name type="scientific">Acinetobacter baumannii</name>
    <dbReference type="NCBI Taxonomy" id="470"/>
    <lineage>
        <taxon>Bacteria</taxon>
        <taxon>Pseudomonadati</taxon>
        <taxon>Pseudomonadota</taxon>
        <taxon>Gammaproteobacteria</taxon>
        <taxon>Moraxellales</taxon>
        <taxon>Moraxellaceae</taxon>
        <taxon>Acinetobacter</taxon>
        <taxon>Acinetobacter calcoaceticus/baumannii complex</taxon>
    </lineage>
</organism>
<protein>
    <submittedName>
        <fullName evidence="2">SDR family NAD(P)-dependent oxidoreductase</fullName>
    </submittedName>
</protein>
<feature type="non-terminal residue" evidence="2">
    <location>
        <position position="78"/>
    </location>
</feature>